<evidence type="ECO:0000313" key="4">
    <source>
        <dbReference type="Proteomes" id="UP000590811"/>
    </source>
</evidence>
<dbReference type="AlphaFoldDB" id="A0A839PYC0"/>
<dbReference type="PANTHER" id="PTHR21240:SF28">
    <property type="entry name" value="ISO-OROTATE DECARBOXYLASE (EUROFUNG)"/>
    <property type="match status" value="1"/>
</dbReference>
<accession>A0A839PYC0</accession>
<evidence type="ECO:0000313" key="3">
    <source>
        <dbReference type="EMBL" id="MBB2988527.1"/>
    </source>
</evidence>
<dbReference type="GO" id="GO:0016787">
    <property type="term" value="F:hydrolase activity"/>
    <property type="evidence" value="ECO:0007669"/>
    <property type="project" value="UniProtKB-KW"/>
</dbReference>
<dbReference type="EMBL" id="JACHVT010000017">
    <property type="protein sequence ID" value="MBB2988527.1"/>
    <property type="molecule type" value="Genomic_DNA"/>
</dbReference>
<evidence type="ECO:0000259" key="2">
    <source>
        <dbReference type="Pfam" id="PF04909"/>
    </source>
</evidence>
<gene>
    <name evidence="3" type="ORF">FHW14_003722</name>
</gene>
<dbReference type="GO" id="GO:0019748">
    <property type="term" value="P:secondary metabolic process"/>
    <property type="evidence" value="ECO:0007669"/>
    <property type="project" value="TreeGrafter"/>
</dbReference>
<evidence type="ECO:0000256" key="1">
    <source>
        <dbReference type="ARBA" id="ARBA00023239"/>
    </source>
</evidence>
<dbReference type="InterPro" id="IPR032465">
    <property type="entry name" value="ACMSD"/>
</dbReference>
<comment type="caution">
    <text evidence="3">The sequence shown here is derived from an EMBL/GenBank/DDBJ whole genome shotgun (WGS) entry which is preliminary data.</text>
</comment>
<keyword evidence="1" id="KW-0456">Lyase</keyword>
<dbReference type="GO" id="GO:0016831">
    <property type="term" value="F:carboxy-lyase activity"/>
    <property type="evidence" value="ECO:0007669"/>
    <property type="project" value="InterPro"/>
</dbReference>
<dbReference type="Pfam" id="PF04909">
    <property type="entry name" value="Amidohydro_2"/>
    <property type="match status" value="1"/>
</dbReference>
<dbReference type="SUPFAM" id="SSF51556">
    <property type="entry name" value="Metallo-dependent hydrolases"/>
    <property type="match status" value="1"/>
</dbReference>
<feature type="domain" description="Amidohydrolase-related" evidence="2">
    <location>
        <begin position="68"/>
        <end position="359"/>
    </location>
</feature>
<keyword evidence="3" id="KW-0378">Hydrolase</keyword>
<dbReference type="RefSeq" id="WP_184511469.1">
    <property type="nucleotide sequence ID" value="NZ_JACHVT010000017.1"/>
</dbReference>
<protein>
    <submittedName>
        <fullName evidence="3">Putative TIM-barrel fold metal-dependent hydrolase</fullName>
    </submittedName>
</protein>
<name>A0A839PYC0_9MICO</name>
<dbReference type="GO" id="GO:0005737">
    <property type="term" value="C:cytoplasm"/>
    <property type="evidence" value="ECO:0007669"/>
    <property type="project" value="TreeGrafter"/>
</dbReference>
<reference evidence="3 4" key="1">
    <citation type="submission" date="2020-08" db="EMBL/GenBank/DDBJ databases">
        <title>Genomic Encyclopedia of Type Strains, Phase IV (KMG-V): Genome sequencing to study the core and pangenomes of soil and plant-associated prokaryotes.</title>
        <authorList>
            <person name="Whitman W."/>
        </authorList>
    </citation>
    <scope>NUCLEOTIDE SEQUENCE [LARGE SCALE GENOMIC DNA]</scope>
    <source>
        <strain evidence="3 4">B3ACCR2</strain>
    </source>
</reference>
<dbReference type="InterPro" id="IPR006680">
    <property type="entry name" value="Amidohydro-rel"/>
</dbReference>
<dbReference type="InterPro" id="IPR032466">
    <property type="entry name" value="Metal_Hydrolase"/>
</dbReference>
<dbReference type="PANTHER" id="PTHR21240">
    <property type="entry name" value="2-AMINO-3-CARBOXYLMUCONATE-6-SEMIALDEHYDE DECARBOXYLASE"/>
    <property type="match status" value="1"/>
</dbReference>
<organism evidence="3 4">
    <name type="scientific">Terracoccus luteus</name>
    <dbReference type="NCBI Taxonomy" id="53356"/>
    <lineage>
        <taxon>Bacteria</taxon>
        <taxon>Bacillati</taxon>
        <taxon>Actinomycetota</taxon>
        <taxon>Actinomycetes</taxon>
        <taxon>Micrococcales</taxon>
        <taxon>Intrasporangiaceae</taxon>
        <taxon>Terracoccus</taxon>
    </lineage>
</organism>
<proteinExistence type="predicted"/>
<dbReference type="Proteomes" id="UP000590811">
    <property type="component" value="Unassembled WGS sequence"/>
</dbReference>
<sequence>MSADDQASRLISADSHLEVPITMWCPRKLLDDLRRSMASDTFATRVARSYLGAVEWRPDGELPDWEVEGDGPSFSAEDRVSDMDLDGVAAEVLYPALAFDLFAASTFEPSLTVDVASTYNDWLSNYCTPYQDRLWGMAVVPHAGAELAVAEASRAARLPGIRGISFQQWPAGNPRIGPEDDLFWSWASKSGVPITFHIGVGGGLGAERGSQVTSPAYLLAPFAGHTEYVVAQFIVAGVFDRFPQLRIAVGETGVGWISFFCEQMDLNYQRLRWSGAVPNLDKLPSDYVREHFLFVMQEDRFGLRTAGAELLRHAMWGSDYPHTVTNWPASQRLMGEQLTSVPPDIAERIRWRNAVEFYGSR</sequence>
<dbReference type="Gene3D" id="3.20.20.140">
    <property type="entry name" value="Metal-dependent hydrolases"/>
    <property type="match status" value="1"/>
</dbReference>